<protein>
    <submittedName>
        <fullName evidence="2">H4MPT-linked C1 transfer pathway protein</fullName>
    </submittedName>
</protein>
<dbReference type="Gene3D" id="3.30.420.190">
    <property type="entry name" value="conserved archaeal protein q6m145"/>
    <property type="match status" value="1"/>
</dbReference>
<name>A0ABU0LER7_XANAG</name>
<dbReference type="InterPro" id="IPR002756">
    <property type="entry name" value="MfnF"/>
</dbReference>
<sequence length="345" mass="36176">MSAADLLLGWDVGGAHLKRAVLDASGRLLKVDMAPCALWLGLDRLDAALAALPPAPDAPSVVTMTGELTDLWPDRITGVVGLADALAARLGEDTLFYAGPQGFVPRQGARANAESIASANWHATAAALALRLPAGVLVDIGSTTSDILYFADEQVRSRGYTDSQRMVAGELLYSGVARTPAMAFGPTLPFRGIHVPLMMEYFANMADVHRLTGELPERADLHPAADGGAKTREASARRLLRMVGRDLGPCSLEEAEALAAYASEVQVQRLHSALALVISAHRLPPAVPLVGAGVGRFLAAKLAARTQRWYLDAGRLLAANDTLAGAAADCAPAVAVALLARRQGL</sequence>
<dbReference type="RefSeq" id="WP_237346403.1">
    <property type="nucleotide sequence ID" value="NZ_JABWGX010000018.1"/>
</dbReference>
<dbReference type="Proteomes" id="UP001241747">
    <property type="component" value="Unassembled WGS sequence"/>
</dbReference>
<proteinExistence type="predicted"/>
<accession>A0ABU0LER7</accession>
<evidence type="ECO:0000313" key="3">
    <source>
        <dbReference type="Proteomes" id="UP001241747"/>
    </source>
</evidence>
<dbReference type="InterPro" id="IPR043129">
    <property type="entry name" value="ATPase_NBD"/>
</dbReference>
<keyword evidence="3" id="KW-1185">Reference proteome</keyword>
<dbReference type="Gene3D" id="3.30.420.40">
    <property type="match status" value="1"/>
</dbReference>
<gene>
    <name evidence="2" type="ORF">QOZ94_002445</name>
</gene>
<dbReference type="NCBIfam" id="TIGR03123">
    <property type="entry name" value="one_C_unchar_1"/>
    <property type="match status" value="1"/>
</dbReference>
<dbReference type="InterPro" id="IPR002821">
    <property type="entry name" value="Hydantoinase_A"/>
</dbReference>
<dbReference type="Pfam" id="PF01968">
    <property type="entry name" value="Hydantoinase_A"/>
    <property type="match status" value="1"/>
</dbReference>
<dbReference type="SUPFAM" id="SSF53067">
    <property type="entry name" value="Actin-like ATPase domain"/>
    <property type="match status" value="1"/>
</dbReference>
<comment type="caution">
    <text evidence="2">The sequence shown here is derived from an EMBL/GenBank/DDBJ whole genome shotgun (WGS) entry which is preliminary data.</text>
</comment>
<feature type="domain" description="Hydantoinase A/oxoprolinase" evidence="1">
    <location>
        <begin position="96"/>
        <end position="306"/>
    </location>
</feature>
<evidence type="ECO:0000259" key="1">
    <source>
        <dbReference type="Pfam" id="PF01968"/>
    </source>
</evidence>
<organism evidence="2 3">
    <name type="scientific">Xanthobacter agilis</name>
    <dbReference type="NCBI Taxonomy" id="47492"/>
    <lineage>
        <taxon>Bacteria</taxon>
        <taxon>Pseudomonadati</taxon>
        <taxon>Pseudomonadota</taxon>
        <taxon>Alphaproteobacteria</taxon>
        <taxon>Hyphomicrobiales</taxon>
        <taxon>Xanthobacteraceae</taxon>
        <taxon>Xanthobacter</taxon>
    </lineage>
</organism>
<reference evidence="2 3" key="1">
    <citation type="submission" date="2023-07" db="EMBL/GenBank/DDBJ databases">
        <title>Genomic Encyclopedia of Type Strains, Phase IV (KMG-IV): sequencing the most valuable type-strain genomes for metagenomic binning, comparative biology and taxonomic classification.</title>
        <authorList>
            <person name="Goeker M."/>
        </authorList>
    </citation>
    <scope>NUCLEOTIDE SEQUENCE [LARGE SCALE GENOMIC DNA]</scope>
    <source>
        <strain evidence="2 3">DSM 3770</strain>
    </source>
</reference>
<evidence type="ECO:0000313" key="2">
    <source>
        <dbReference type="EMBL" id="MDQ0505645.1"/>
    </source>
</evidence>
<dbReference type="EMBL" id="JAUSVY010000005">
    <property type="protein sequence ID" value="MDQ0505645.1"/>
    <property type="molecule type" value="Genomic_DNA"/>
</dbReference>